<evidence type="ECO:0000313" key="2">
    <source>
        <dbReference type="Proteomes" id="UP000235554"/>
    </source>
</evidence>
<protein>
    <recommendedName>
        <fullName evidence="3">DNA helicase</fullName>
    </recommendedName>
</protein>
<dbReference type="AlphaFoldDB" id="A0A855IW94"/>
<dbReference type="Gene3D" id="3.40.50.300">
    <property type="entry name" value="P-loop containing nucleotide triphosphate hydrolases"/>
    <property type="match status" value="2"/>
</dbReference>
<evidence type="ECO:0008006" key="3">
    <source>
        <dbReference type="Google" id="ProtNLM"/>
    </source>
</evidence>
<gene>
    <name evidence="1" type="ORF">BCT50_17590</name>
</gene>
<proteinExistence type="predicted"/>
<evidence type="ECO:0000313" key="1">
    <source>
        <dbReference type="EMBL" id="PMM61623.1"/>
    </source>
</evidence>
<reference evidence="2" key="1">
    <citation type="submission" date="2016-07" db="EMBL/GenBank/DDBJ databases">
        <title>Nontailed viruses are major unrecognized killers of bacteria in the ocean.</title>
        <authorList>
            <person name="Kauffman K."/>
            <person name="Hussain F."/>
            <person name="Yang J."/>
            <person name="Arevalo P."/>
            <person name="Brown J."/>
            <person name="Cutler M."/>
            <person name="Kelly L."/>
            <person name="Polz M.F."/>
        </authorList>
    </citation>
    <scope>NUCLEOTIDE SEQUENCE [LARGE SCALE GENOMIC DNA]</scope>
    <source>
        <strain evidence="2">10N.261.48.A1</strain>
    </source>
</reference>
<dbReference type="EMBL" id="MCZJ01000007">
    <property type="protein sequence ID" value="PMM61623.1"/>
    <property type="molecule type" value="Genomic_DNA"/>
</dbReference>
<comment type="caution">
    <text evidence="1">The sequence shown here is derived from an EMBL/GenBank/DDBJ whole genome shotgun (WGS) entry which is preliminary data.</text>
</comment>
<sequence>MTKKLFIACAGAGKTTRIVNESIKLTDSGIKVLIITYTRSNQNELIKKFKELGGRRRDLFIVKGWYSFILEDVVRPYQRCIFSTRIDGINLNSNNPHKRGKMHIPGRAEKINGKYNPNHYLTPQNRAHTEFIAKLAYQIIKTSKVNMSERINAIYGRVYLDETQDFAGWDFDLINLLSQSKDLEIHAVGDFRQTIYHTSSKPKKPSSSADKLVEYVKMGFTVNQMNECWRSIPSICSFSDKVHIGEGYPATVSKKDKPDNVTHTGIHYVAPKDVDQYIKLHSPLILRHSSTSGKALNKYNNLMTFGESKGKTTEHVLIHPTQPFVKFLKGHATPFKGSSTAISQNKLYVAITRARYSVAFIVEDKHFDDKLWQPT</sequence>
<organism evidence="1 2">
    <name type="scientific">Vibrio lentus</name>
    <dbReference type="NCBI Taxonomy" id="136468"/>
    <lineage>
        <taxon>Bacteria</taxon>
        <taxon>Pseudomonadati</taxon>
        <taxon>Pseudomonadota</taxon>
        <taxon>Gammaproteobacteria</taxon>
        <taxon>Vibrionales</taxon>
        <taxon>Vibrionaceae</taxon>
        <taxon>Vibrio</taxon>
    </lineage>
</organism>
<dbReference type="RefSeq" id="WP_016800139.1">
    <property type="nucleotide sequence ID" value="NZ_MCZJ01000007.1"/>
</dbReference>
<accession>A0A855IW94</accession>
<dbReference type="InterPro" id="IPR027417">
    <property type="entry name" value="P-loop_NTPase"/>
</dbReference>
<name>A0A855IW94_9VIBR</name>
<dbReference type="Proteomes" id="UP000235554">
    <property type="component" value="Unassembled WGS sequence"/>
</dbReference>
<dbReference type="SUPFAM" id="SSF52540">
    <property type="entry name" value="P-loop containing nucleoside triphosphate hydrolases"/>
    <property type="match status" value="1"/>
</dbReference>